<feature type="compositionally biased region" description="Acidic residues" evidence="1">
    <location>
        <begin position="81"/>
        <end position="107"/>
    </location>
</feature>
<dbReference type="NCBIfam" id="TIGR04031">
    <property type="entry name" value="Htur_1727_fam"/>
    <property type="match status" value="1"/>
</dbReference>
<proteinExistence type="predicted"/>
<feature type="region of interest" description="Disordered" evidence="1">
    <location>
        <begin position="74"/>
        <end position="167"/>
    </location>
</feature>
<evidence type="ECO:0000313" key="2">
    <source>
        <dbReference type="EMBL" id="MFC6753448.1"/>
    </source>
</evidence>
<evidence type="ECO:0000313" key="3">
    <source>
        <dbReference type="Proteomes" id="UP001596442"/>
    </source>
</evidence>
<dbReference type="EMBL" id="JBHSWW010000098">
    <property type="protein sequence ID" value="MFC6753448.1"/>
    <property type="molecule type" value="Genomic_DNA"/>
</dbReference>
<protein>
    <submittedName>
        <fullName evidence="2">Htur_1727 family rSAM-partnered candidate RiPP</fullName>
    </submittedName>
</protein>
<dbReference type="RefSeq" id="WP_379781063.1">
    <property type="nucleotide sequence ID" value="NZ_JBHSWW010000098.1"/>
</dbReference>
<gene>
    <name evidence="2" type="ORF">ACFQEU_08215</name>
</gene>
<keyword evidence="3" id="KW-1185">Reference proteome</keyword>
<evidence type="ECO:0000256" key="1">
    <source>
        <dbReference type="SAM" id="MobiDB-lite"/>
    </source>
</evidence>
<reference evidence="2 3" key="1">
    <citation type="journal article" date="2019" name="Int. J. Syst. Evol. Microbiol.">
        <title>The Global Catalogue of Microorganisms (GCM) 10K type strain sequencing project: providing services to taxonomists for standard genome sequencing and annotation.</title>
        <authorList>
            <consortium name="The Broad Institute Genomics Platform"/>
            <consortium name="The Broad Institute Genome Sequencing Center for Infectious Disease"/>
            <person name="Wu L."/>
            <person name="Ma J."/>
        </authorList>
    </citation>
    <scope>NUCLEOTIDE SEQUENCE [LARGE SCALE GENOMIC DNA]</scope>
    <source>
        <strain evidence="2 3">CGMCC 1.3239</strain>
    </source>
</reference>
<name>A0ABD5SDD4_9EURY</name>
<dbReference type="AlphaFoldDB" id="A0ABD5SDD4"/>
<dbReference type="Proteomes" id="UP001596442">
    <property type="component" value="Unassembled WGS sequence"/>
</dbReference>
<accession>A0ABD5SDD4</accession>
<dbReference type="InterPro" id="IPR038693">
    <property type="entry name" value="PaaB_sf"/>
</dbReference>
<feature type="compositionally biased region" description="Acidic residues" evidence="1">
    <location>
        <begin position="149"/>
        <end position="167"/>
    </location>
</feature>
<sequence>MVETTERTATEGGPRSADGRRFEVFVREAESDPLRHVGTVAAPTPDVAHEEASKLFAWYARDVWICPAEETHRYSASSLANEDEFGPEAADSNDDDPSGDDSAGDDPTEPRVYEETEGTPTVACGGAPRENGAGDSGTSDEGTGGNGATDDETDGNPDTDGSEADRR</sequence>
<dbReference type="Gene3D" id="3.10.20.520">
    <property type="entry name" value="Phenylacetic acid degradation B"/>
    <property type="match status" value="1"/>
</dbReference>
<organism evidence="2 3">
    <name type="scientific">Halorubrum tibetense</name>
    <dbReference type="NCBI Taxonomy" id="175631"/>
    <lineage>
        <taxon>Archaea</taxon>
        <taxon>Methanobacteriati</taxon>
        <taxon>Methanobacteriota</taxon>
        <taxon>Stenosarchaea group</taxon>
        <taxon>Halobacteria</taxon>
        <taxon>Halobacteriales</taxon>
        <taxon>Haloferacaceae</taxon>
        <taxon>Halorubrum</taxon>
    </lineage>
</organism>
<comment type="caution">
    <text evidence="2">The sequence shown here is derived from an EMBL/GenBank/DDBJ whole genome shotgun (WGS) entry which is preliminary data.</text>
</comment>
<feature type="region of interest" description="Disordered" evidence="1">
    <location>
        <begin position="1"/>
        <end position="22"/>
    </location>
</feature>
<dbReference type="InterPro" id="IPR023976">
    <property type="entry name" value="CHP04031_Htur1727"/>
</dbReference>